<keyword evidence="7" id="KW-0067">ATP-binding</keyword>
<keyword evidence="8" id="KW-0539">Nucleus</keyword>
<dbReference type="GO" id="GO:0005524">
    <property type="term" value="F:ATP binding"/>
    <property type="evidence" value="ECO:0007669"/>
    <property type="project" value="UniProtKB-KW"/>
</dbReference>
<dbReference type="Pfam" id="PF01909">
    <property type="entry name" value="NTP_transf_2"/>
    <property type="match status" value="1"/>
</dbReference>
<organism evidence="13 14">
    <name type="scientific">Heterodera trifolii</name>
    <dbReference type="NCBI Taxonomy" id="157864"/>
    <lineage>
        <taxon>Eukaryota</taxon>
        <taxon>Metazoa</taxon>
        <taxon>Ecdysozoa</taxon>
        <taxon>Nematoda</taxon>
        <taxon>Chromadorea</taxon>
        <taxon>Rhabditida</taxon>
        <taxon>Tylenchina</taxon>
        <taxon>Tylenchomorpha</taxon>
        <taxon>Tylenchoidea</taxon>
        <taxon>Heteroderidae</taxon>
        <taxon>Heteroderinae</taxon>
        <taxon>Heterodera</taxon>
    </lineage>
</organism>
<dbReference type="CDD" id="cd05402">
    <property type="entry name" value="NT_PAP_TUTase"/>
    <property type="match status" value="1"/>
</dbReference>
<evidence type="ECO:0000259" key="11">
    <source>
        <dbReference type="Pfam" id="PF01909"/>
    </source>
</evidence>
<dbReference type="SUPFAM" id="SSF81301">
    <property type="entry name" value="Nucleotidyltransferase"/>
    <property type="match status" value="1"/>
</dbReference>
<dbReference type="Proteomes" id="UP001620626">
    <property type="component" value="Unassembled WGS sequence"/>
</dbReference>
<dbReference type="Gene3D" id="3.30.460.10">
    <property type="entry name" value="Beta Polymerase, domain 2"/>
    <property type="match status" value="1"/>
</dbReference>
<evidence type="ECO:0000259" key="12">
    <source>
        <dbReference type="Pfam" id="PF04928"/>
    </source>
</evidence>
<evidence type="ECO:0000256" key="9">
    <source>
        <dbReference type="ARBA" id="ARBA00048830"/>
    </source>
</evidence>
<evidence type="ECO:0000256" key="6">
    <source>
        <dbReference type="ARBA" id="ARBA00022741"/>
    </source>
</evidence>
<dbReference type="GO" id="GO:1990817">
    <property type="term" value="F:poly(A) RNA polymerase activity"/>
    <property type="evidence" value="ECO:0007669"/>
    <property type="project" value="UniProtKB-EC"/>
</dbReference>
<dbReference type="InterPro" id="IPR007012">
    <property type="entry name" value="PolA_pol_cen_dom"/>
</dbReference>
<keyword evidence="4" id="KW-0507">mRNA processing</keyword>
<evidence type="ECO:0000313" key="13">
    <source>
        <dbReference type="EMBL" id="KAL3072257.1"/>
    </source>
</evidence>
<feature type="domain" description="Poly(A) polymerase central" evidence="12">
    <location>
        <begin position="1762"/>
        <end position="1911"/>
    </location>
</feature>
<dbReference type="GO" id="GO:0006397">
    <property type="term" value="P:mRNA processing"/>
    <property type="evidence" value="ECO:0007669"/>
    <property type="project" value="UniProtKB-KW"/>
</dbReference>
<dbReference type="Gene3D" id="1.10.1410.10">
    <property type="match status" value="1"/>
</dbReference>
<sequence>MIPTTILHRFNTLLLNRSTSEPYKNTFVRWTIALLIWDIEEQKMLALLKLNGITKVPGLNIFWDQIKSLISETLRNPKSEQNACVLIKLSELFLIPKKALPNIARMASKWRKECEEKTERETALRRFVGSANGVLYKNWVSIVFQVCEKAKVGATVALMQKPGAKTRLKKVMGKRTFAEELLTENNLAHIYENDVFFDNDRLLEHYIFGMAKDVPLIERKSHKLGADVVVFMRWFERKSERYIGTEKLQLIKKYMDNQIYDPIFDHDEQHLDQLGSILKTLFIDAKTFAEKNEGKSNGEEKQKVQKNIFKKWKLMVENAHKTEQGNGDNKNGEMDEWICELHANEFLNLMENEEKLQSLKNIQIRHGPIKVRENLLDFVNENVATNILNKLNIFEIVKRNKPKLILKLGQNGGELNKKKEEKEKEKEETENDQKKEEQQKVADDEQREEKREENWENANKFHWRIIGDEDDEFTLEKEGIEQKQKHVSCPAKSLSLEEIRKKDEKEIPDELLLVLLKRLLIEYLKSDLNESGKMTILFILFENYCSIWYLNGITHKTLKVMGQMAPKGSAFENEVAKLKEHHREMNDNFEFDQQEMMDQRQRADFVYKSLLIRVFRFLEHIANNKTLIENSADWNTYREENMQKWIGTESAEQWAIPKFSAEESHRIYVKFHSDNSQMVNDTVCVGAIIRRFGEMQRFFCALSVPTEMQDMKIVLKTLVGEPMLLLLEERHPEVLKFDDPVSTTEVIRYKHLLQQKSGSVSAFFAGVRLALPFLLQKLRTFVADNIPRIGHSPPIRLALEKAIGKISLDAFVGLRTPKMQAKTFCIVQKFINYMEMAFELHANGAQKIKTEAIANWRAEKCESEAEQRRVFESQSEILSIEHFAMLTKYISEDTFKFVNFVQNTRGAATRVKKLIGAAKIKSNFMETFQKKLRNSLFFYEHESIFLDSIIGEDDTTRMFGKLSVFIAVWVPFLDDELCDIKEKRTNGQQEVDKVLWFRKREQIAEIYDEIMDDQMDELNTKGALVEELVIGLFRFVRAKRTVSISKGRDRNGHEKNNLFSLLSKWNKFVEQSTPIHEKEKAHFDETNWQLHFDALINLILKSKSFREKLTEGFDNDENTKERFLEFVLPNYQEAVLKLLNSADFAEFENEIALKMGQKNGEIIEKMNKEKEKADQKMKELIGEEKRTKNKNKRAMKKKQRQKSAADQKEGESEQKEEKGKERKGEESERISEESEQKEEKGKERKGEESGQEIAREENDVEIVNDVVITEESQKQGQENGKETMEKGGKASAEKEGEKCHRILGTELAKVNLGSFILNSFLHSIYQEFLSNPNESKRCLLDIGVYVNEIWHRMEIIGILSNFTGVKWMENAGIVVNWEKTMELWHKWREMERKFANICTKSDEKAVDLNELESNLHKMLKSVILTTEGILIDDGQMEEKSEQNERKKVKMQLHLNKLAKTIIWQKRFENDFAEKNWENLDETEQNNILKMLTFSRNDKKLAHRFNEHLENWRKLTEQRRIDRKLFDQFYKYTTDSFGLSSVHLGVNFAENTQQIYFGSANNDKMQLLIINELLTENGYTDCPSVELALDKVKQIVSKWSNNEARLLLTGSYALGTHARGSDIDAICIVPQKLGKKEQREHFHGTAFCDLDKKMAQRQCEDNSLYCHFCKEPKIQFLNKIPSAYCPMVQLKLANIEFDLSFVAIPPSADALPNEPIQANEVERMMAQLANQTIPQEAMLQALSGYLANDAINRMIERRNFAKFKNLLLIIKFWAKSNFIYGNKFGFFNGISLAILCTKIFLYYPNASVIFLFEKFLLIILTWNWPMPIKINENKKGEFELFNWRQSRLEFENGEMQMPIITPIGLCRNTTKNMNKSTKKIIENQLRQILSQLRTLKSMTTTSYKNEWNRLFHTQKFIEKYHNFVLITCFVPLKQQILQFCAFVERKLRVQLMQFDQIMDNYIEYSHISGEKISINGKCPPKRKEQNQTIKSQFCKSWLVGIRLKSGEHLEDNPQQNLSAELTEYINYILSNELDAKIMAEYKEKVLKQCYQPIKLESKLIETDELERW</sequence>
<feature type="compositionally biased region" description="Basic and acidic residues" evidence="10">
    <location>
        <begin position="1169"/>
        <end position="1186"/>
    </location>
</feature>
<keyword evidence="5" id="KW-0808">Transferase</keyword>
<feature type="region of interest" description="Disordered" evidence="10">
    <location>
        <begin position="416"/>
        <end position="454"/>
    </location>
</feature>
<comment type="catalytic activity">
    <reaction evidence="9">
        <text>RNA(n) + ATP = RNA(n)-3'-adenine ribonucleotide + diphosphate</text>
        <dbReference type="Rhea" id="RHEA:11332"/>
        <dbReference type="Rhea" id="RHEA-COMP:14527"/>
        <dbReference type="Rhea" id="RHEA-COMP:17347"/>
        <dbReference type="ChEBI" id="CHEBI:30616"/>
        <dbReference type="ChEBI" id="CHEBI:33019"/>
        <dbReference type="ChEBI" id="CHEBI:140395"/>
        <dbReference type="ChEBI" id="CHEBI:173115"/>
        <dbReference type="EC" id="2.7.7.19"/>
    </reaction>
</comment>
<keyword evidence="14" id="KW-1185">Reference proteome</keyword>
<keyword evidence="6" id="KW-0547">Nucleotide-binding</keyword>
<dbReference type="PANTHER" id="PTHR10682:SF10">
    <property type="entry name" value="POLYNUCLEOTIDE ADENYLYLTRANSFERASE"/>
    <property type="match status" value="1"/>
</dbReference>
<protein>
    <recommendedName>
        <fullName evidence="3">polynucleotide adenylyltransferase</fullName>
        <ecNumber evidence="3">2.7.7.19</ecNumber>
    </recommendedName>
</protein>
<evidence type="ECO:0000256" key="4">
    <source>
        <dbReference type="ARBA" id="ARBA00022664"/>
    </source>
</evidence>
<reference evidence="13 14" key="1">
    <citation type="submission" date="2024-10" db="EMBL/GenBank/DDBJ databases">
        <authorList>
            <person name="Kim D."/>
        </authorList>
    </citation>
    <scope>NUCLEOTIDE SEQUENCE [LARGE SCALE GENOMIC DNA]</scope>
    <source>
        <strain evidence="13">BH-2024</strain>
    </source>
</reference>
<dbReference type="PANTHER" id="PTHR10682">
    <property type="entry name" value="POLY A POLYMERASE"/>
    <property type="match status" value="1"/>
</dbReference>
<dbReference type="InterPro" id="IPR043519">
    <property type="entry name" value="NT_sf"/>
</dbReference>
<comment type="caution">
    <text evidence="13">The sequence shown here is derived from an EMBL/GenBank/DDBJ whole genome shotgun (WGS) entry which is preliminary data.</text>
</comment>
<evidence type="ECO:0000313" key="14">
    <source>
        <dbReference type="Proteomes" id="UP001620626"/>
    </source>
</evidence>
<evidence type="ECO:0000256" key="10">
    <source>
        <dbReference type="SAM" id="MobiDB-lite"/>
    </source>
</evidence>
<comment type="subcellular location">
    <subcellularLocation>
        <location evidence="1">Nucleus</location>
    </subcellularLocation>
</comment>
<evidence type="ECO:0000256" key="7">
    <source>
        <dbReference type="ARBA" id="ARBA00022840"/>
    </source>
</evidence>
<dbReference type="EMBL" id="JBICBT010001335">
    <property type="protein sequence ID" value="KAL3072257.1"/>
    <property type="molecule type" value="Genomic_DNA"/>
</dbReference>
<dbReference type="Pfam" id="PF04928">
    <property type="entry name" value="PAP_central"/>
    <property type="match status" value="1"/>
</dbReference>
<dbReference type="GO" id="GO:0005634">
    <property type="term" value="C:nucleus"/>
    <property type="evidence" value="ECO:0007669"/>
    <property type="project" value="UniProtKB-SubCell"/>
</dbReference>
<gene>
    <name evidence="13" type="ORF">niasHT_033423</name>
</gene>
<evidence type="ECO:0000256" key="5">
    <source>
        <dbReference type="ARBA" id="ARBA00022679"/>
    </source>
</evidence>
<accession>A0ABD2I324</accession>
<dbReference type="EC" id="2.7.7.19" evidence="3"/>
<dbReference type="Gene3D" id="3.30.70.590">
    <property type="entry name" value="Poly(A) polymerase predicted RNA binding domain"/>
    <property type="match status" value="1"/>
</dbReference>
<feature type="region of interest" description="Disordered" evidence="10">
    <location>
        <begin position="1169"/>
        <end position="1295"/>
    </location>
</feature>
<evidence type="ECO:0000256" key="2">
    <source>
        <dbReference type="ARBA" id="ARBA00010912"/>
    </source>
</evidence>
<feature type="compositionally biased region" description="Basic and acidic residues" evidence="10">
    <location>
        <begin position="1279"/>
        <end position="1295"/>
    </location>
</feature>
<evidence type="ECO:0000256" key="3">
    <source>
        <dbReference type="ARBA" id="ARBA00012388"/>
    </source>
</evidence>
<proteinExistence type="inferred from homology"/>
<feature type="compositionally biased region" description="Basic residues" evidence="10">
    <location>
        <begin position="1187"/>
        <end position="1201"/>
    </location>
</feature>
<dbReference type="SUPFAM" id="SSF55003">
    <property type="entry name" value="PAP/Archaeal CCA-adding enzyme, C-terminal domain"/>
    <property type="match status" value="1"/>
</dbReference>
<evidence type="ECO:0000256" key="8">
    <source>
        <dbReference type="ARBA" id="ARBA00023242"/>
    </source>
</evidence>
<dbReference type="SUPFAM" id="SSF81631">
    <property type="entry name" value="PAP/OAS1 substrate-binding domain"/>
    <property type="match status" value="1"/>
</dbReference>
<dbReference type="InterPro" id="IPR002934">
    <property type="entry name" value="Polymerase_NTP_transf_dom"/>
</dbReference>
<dbReference type="InterPro" id="IPR011068">
    <property type="entry name" value="NuclTrfase_I-like_C"/>
</dbReference>
<feature type="compositionally biased region" description="Low complexity" evidence="10">
    <location>
        <begin position="1261"/>
        <end position="1270"/>
    </location>
</feature>
<name>A0ABD2I324_9BILA</name>
<feature type="domain" description="Polymerase nucleotidyl transferase" evidence="11">
    <location>
        <begin position="1589"/>
        <end position="1635"/>
    </location>
</feature>
<evidence type="ECO:0000256" key="1">
    <source>
        <dbReference type="ARBA" id="ARBA00004123"/>
    </source>
</evidence>
<comment type="similarity">
    <text evidence="2">Belongs to the poly(A) polymerase family.</text>
</comment>
<feature type="compositionally biased region" description="Basic and acidic residues" evidence="10">
    <location>
        <begin position="1203"/>
        <end position="1257"/>
    </location>
</feature>